<dbReference type="CDD" id="cd00293">
    <property type="entry name" value="USP-like"/>
    <property type="match status" value="1"/>
</dbReference>
<proteinExistence type="inferred from homology"/>
<dbReference type="Proteomes" id="UP000477750">
    <property type="component" value="Unassembled WGS sequence"/>
</dbReference>
<reference evidence="3 4" key="1">
    <citation type="submission" date="2019-10" db="EMBL/GenBank/DDBJ databases">
        <title>Glycomyces albidus sp. nov., a novel actinomycete isolated from rhizosphere soil of wheat (Triticum aestivum L.).</title>
        <authorList>
            <person name="Qian L."/>
        </authorList>
    </citation>
    <scope>NUCLEOTIDE SEQUENCE [LARGE SCALE GENOMIC DNA]</scope>
    <source>
        <strain evidence="3 4">NEAU-7082</strain>
    </source>
</reference>
<gene>
    <name evidence="3" type="ORF">GFD30_11420</name>
</gene>
<dbReference type="AlphaFoldDB" id="A0A6L5G981"/>
<dbReference type="RefSeq" id="WP_153025342.1">
    <property type="nucleotide sequence ID" value="NZ_WIAO01000011.1"/>
</dbReference>
<evidence type="ECO:0000313" key="4">
    <source>
        <dbReference type="Proteomes" id="UP000477750"/>
    </source>
</evidence>
<dbReference type="InterPro" id="IPR006015">
    <property type="entry name" value="Universal_stress_UspA"/>
</dbReference>
<dbReference type="SUPFAM" id="SSF52402">
    <property type="entry name" value="Adenine nucleotide alpha hydrolases-like"/>
    <property type="match status" value="1"/>
</dbReference>
<dbReference type="InterPro" id="IPR006016">
    <property type="entry name" value="UspA"/>
</dbReference>
<dbReference type="Pfam" id="PF00582">
    <property type="entry name" value="Usp"/>
    <property type="match status" value="1"/>
</dbReference>
<dbReference type="EMBL" id="WIAO01000011">
    <property type="protein sequence ID" value="MQM26176.1"/>
    <property type="molecule type" value="Genomic_DNA"/>
</dbReference>
<feature type="domain" description="UspA" evidence="2">
    <location>
        <begin position="10"/>
        <end position="143"/>
    </location>
</feature>
<dbReference type="InterPro" id="IPR014729">
    <property type="entry name" value="Rossmann-like_a/b/a_fold"/>
</dbReference>
<evidence type="ECO:0000259" key="2">
    <source>
        <dbReference type="Pfam" id="PF00582"/>
    </source>
</evidence>
<comment type="caution">
    <text evidence="3">The sequence shown here is derived from an EMBL/GenBank/DDBJ whole genome shotgun (WGS) entry which is preliminary data.</text>
</comment>
<protein>
    <submittedName>
        <fullName evidence="3">Universal stress protein</fullName>
    </submittedName>
</protein>
<accession>A0A6L5G981</accession>
<dbReference type="PANTHER" id="PTHR46553:SF3">
    <property type="entry name" value="ADENINE NUCLEOTIDE ALPHA HYDROLASES-LIKE SUPERFAMILY PROTEIN"/>
    <property type="match status" value="1"/>
</dbReference>
<comment type="similarity">
    <text evidence="1">Belongs to the universal stress protein A family.</text>
</comment>
<dbReference type="PANTHER" id="PTHR46553">
    <property type="entry name" value="ADENINE NUCLEOTIDE ALPHA HYDROLASES-LIKE SUPERFAMILY PROTEIN"/>
    <property type="match status" value="1"/>
</dbReference>
<evidence type="ECO:0000256" key="1">
    <source>
        <dbReference type="ARBA" id="ARBA00008791"/>
    </source>
</evidence>
<organism evidence="3 4">
    <name type="scientific">Glycomyces albidus</name>
    <dbReference type="NCBI Taxonomy" id="2656774"/>
    <lineage>
        <taxon>Bacteria</taxon>
        <taxon>Bacillati</taxon>
        <taxon>Actinomycetota</taxon>
        <taxon>Actinomycetes</taxon>
        <taxon>Glycomycetales</taxon>
        <taxon>Glycomycetaceae</taxon>
        <taxon>Glycomyces</taxon>
    </lineage>
</organism>
<sequence length="146" mass="15699">MSNRKQEHGIVVGVDGSNSSKQALAWALRHAEATDLPVTAVQAWEIPMNYGSLAMVLPATEFAEEARRSLKEIVDEAAADFPEVPVERRVKEGHPAKVLLKEAEQAQMLVVGSRGHGGFVGAVIGSVSQYCVTHAHCPVLVFRGAE</sequence>
<keyword evidence="4" id="KW-1185">Reference proteome</keyword>
<dbReference type="Gene3D" id="3.40.50.620">
    <property type="entry name" value="HUPs"/>
    <property type="match status" value="1"/>
</dbReference>
<evidence type="ECO:0000313" key="3">
    <source>
        <dbReference type="EMBL" id="MQM26176.1"/>
    </source>
</evidence>
<dbReference type="PRINTS" id="PR01438">
    <property type="entry name" value="UNVRSLSTRESS"/>
</dbReference>
<name>A0A6L5G981_9ACTN</name>